<dbReference type="Pfam" id="PF05359">
    <property type="entry name" value="DUF748"/>
    <property type="match status" value="1"/>
</dbReference>
<accession>A0A7T4C271</accession>
<dbReference type="PANTHER" id="PTHR30441">
    <property type="entry name" value="DUF748 DOMAIN-CONTAINING PROTEIN"/>
    <property type="match status" value="1"/>
</dbReference>
<dbReference type="EMBL" id="CP065937">
    <property type="protein sequence ID" value="QQA59702.1"/>
    <property type="molecule type" value="Genomic_DNA"/>
</dbReference>
<proteinExistence type="predicted"/>
<dbReference type="InterPro" id="IPR008023">
    <property type="entry name" value="DUF748"/>
</dbReference>
<dbReference type="RefSeq" id="WP_198497308.1">
    <property type="nucleotide sequence ID" value="NZ_BQVG01000087.1"/>
</dbReference>
<sequence length="968" mass="105632">METIMLKPLPARLLRYALYLLALLLIGITILLWQAPTLIQRHLPGWLATHYGLHLSLGKIEVGIRSPSLVLGPSALLDDQQQALVSFEELKLIPALKASWQQRALVLEEATLTAPRADLVRLEDLKGEARFNLTDALASLLAPAPEQTPPASAEPVLVTIGKLSVEQGRLSYRDSRKQSSPGWVPPLTLDKLALHLPGFSTAEGVLNPYRLSATVNEKSPLKVEGEFDMMSGAGKGNLSLGKVAIAPFAPLWAPYLKATLAKGEASAELAYRLTQGKQGLDWQLSKGKLTLANWQLTRNKGEEFARFKQLALTGIRIDGNKQRLELDAATLKSPAITAVLDHQQQLDLADLLIPQKTPKGGKQPATPAKPWQWALKQTRIDQGSLTLTEATSGKPLKRAISAIALTLGPLGSQTAQPSPLTLNAALDTRTTVAFDGTLGLTPFTLNGAIRQQGLPLTLAQPYLQHLLRISVRDGELASRTRLDLVTDRQGAISKLEISGGLEVAGLNVLDRADNQRLLQIGNLQLSGLHYDGLSQQLRIADILLSKPYARIEINEEEITNVQQLLLPQPAANARESAPAPHIVIDQIRTAQGNLRFADRSLSPEFVVDIASLDGQSRHISNTPGQRSELAFNGKVDRYAPVTIRGGANLLIEDPVMDVAVAFNNLELTTFTPYSSTYAGYAIDKGQLSMKLNYKLQGNRLEGDNDITIKKLQLGEKVKSEQAKDLPLGLAIALLSDSSGVIKMNLKVKGNLDQPDFSLGNIFWDVLGNTLGKAITSPFSLLASLTGGTKDLDELPFLPGDPALTPTQQTKLTTLAQALKERPKLSMNIRGKVNFNEERPILQRQKLERLLAKTTGSPVYLTLLEQDPAMQSALAEAYEAKFNEDLGDLADRLRLDEGSEALRAQAVLLLRDQQLITAKSLRNLAMRRAQNTKEYLVDTQGIAPERLFVLDSQVKETDKEAKVVLTLDN</sequence>
<dbReference type="GO" id="GO:0090313">
    <property type="term" value="P:regulation of protein targeting to membrane"/>
    <property type="evidence" value="ECO:0007669"/>
    <property type="project" value="TreeGrafter"/>
</dbReference>
<gene>
    <name evidence="2" type="ORF">JC965_15740</name>
</gene>
<reference evidence="2" key="1">
    <citation type="submission" date="2020-12" db="EMBL/GenBank/DDBJ databases">
        <title>GES Beta-lactamases isolated from hospital effluents in Brazil.</title>
        <authorList>
            <person name="Conte D."/>
            <person name="Mesa D."/>
            <person name="Palmeiro J.K."/>
            <person name="Dalla-Costa L.M."/>
        </authorList>
    </citation>
    <scope>NUCLEOTIDE SEQUENCE [LARGE SCALE GENOMIC DNA]</scope>
    <source>
        <strain evidence="2">Aero21</strain>
    </source>
</reference>
<protein>
    <submittedName>
        <fullName evidence="2">DUF748 domain-containing protein</fullName>
    </submittedName>
</protein>
<keyword evidence="1" id="KW-1133">Transmembrane helix</keyword>
<dbReference type="GO" id="GO:0005886">
    <property type="term" value="C:plasma membrane"/>
    <property type="evidence" value="ECO:0007669"/>
    <property type="project" value="TreeGrafter"/>
</dbReference>
<dbReference type="InterPro" id="IPR052894">
    <property type="entry name" value="AsmA-related"/>
</dbReference>
<feature type="transmembrane region" description="Helical" evidence="1">
    <location>
        <begin position="12"/>
        <end position="33"/>
    </location>
</feature>
<dbReference type="AlphaFoldDB" id="A0A7T4C271"/>
<organism evidence="2">
    <name type="scientific">Aeromonas caviae</name>
    <name type="common">Aeromonas punctata</name>
    <dbReference type="NCBI Taxonomy" id="648"/>
    <lineage>
        <taxon>Bacteria</taxon>
        <taxon>Pseudomonadati</taxon>
        <taxon>Pseudomonadota</taxon>
        <taxon>Gammaproteobacteria</taxon>
        <taxon>Aeromonadales</taxon>
        <taxon>Aeromonadaceae</taxon>
        <taxon>Aeromonas</taxon>
    </lineage>
</organism>
<evidence type="ECO:0000313" key="2">
    <source>
        <dbReference type="EMBL" id="QQA59702.1"/>
    </source>
</evidence>
<name>A0A7T4C271_AERCA</name>
<dbReference type="InterPro" id="IPR036737">
    <property type="entry name" value="OmpA-like_sf"/>
</dbReference>
<keyword evidence="1" id="KW-0472">Membrane</keyword>
<dbReference type="PANTHER" id="PTHR30441:SF8">
    <property type="entry name" value="DUF748 DOMAIN-CONTAINING PROTEIN"/>
    <property type="match status" value="1"/>
</dbReference>
<keyword evidence="1" id="KW-0812">Transmembrane</keyword>
<dbReference type="Gene3D" id="3.30.1330.60">
    <property type="entry name" value="OmpA-like domain"/>
    <property type="match status" value="1"/>
</dbReference>
<evidence type="ECO:0000256" key="1">
    <source>
        <dbReference type="SAM" id="Phobius"/>
    </source>
</evidence>